<keyword evidence="4" id="KW-1185">Reference proteome</keyword>
<gene>
    <name evidence="3" type="ORF">SAMN02949497_0544</name>
</gene>
<feature type="non-terminal residue" evidence="3">
    <location>
        <position position="201"/>
    </location>
</feature>
<dbReference type="InterPro" id="IPR037143">
    <property type="entry name" value="4-PPantetheinyl_Trfase_dom_sf"/>
</dbReference>
<reference evidence="3 4" key="1">
    <citation type="submission" date="2016-12" db="EMBL/GenBank/DDBJ databases">
        <authorList>
            <person name="Song W.-J."/>
            <person name="Kurnit D.M."/>
        </authorList>
    </citation>
    <scope>NUCLEOTIDE SEQUENCE [LARGE SCALE GENOMIC DNA]</scope>
    <source>
        <strain evidence="3 4">175</strain>
    </source>
</reference>
<evidence type="ECO:0000256" key="1">
    <source>
        <dbReference type="ARBA" id="ARBA00022679"/>
    </source>
</evidence>
<dbReference type="Proteomes" id="UP000192923">
    <property type="component" value="Unassembled WGS sequence"/>
</dbReference>
<name>A0A1Y6DA21_9GAMM</name>
<protein>
    <submittedName>
        <fullName evidence="3">4'-phosphopantetheinyl transferase superfamily protein</fullName>
    </submittedName>
</protein>
<accession>A0A1Y6DA21</accession>
<dbReference type="RefSeq" id="WP_139826516.1">
    <property type="nucleotide sequence ID" value="NZ_FXAM01000002.1"/>
</dbReference>
<dbReference type="STRING" id="1760988.SAMN02949497_0544"/>
<dbReference type="GO" id="GO:0008897">
    <property type="term" value="F:holo-[acyl-carrier-protein] synthase activity"/>
    <property type="evidence" value="ECO:0007669"/>
    <property type="project" value="InterPro"/>
</dbReference>
<dbReference type="InterPro" id="IPR008278">
    <property type="entry name" value="4-PPantetheinyl_Trfase_dom"/>
</dbReference>
<evidence type="ECO:0000313" key="4">
    <source>
        <dbReference type="Proteomes" id="UP000192923"/>
    </source>
</evidence>
<dbReference type="Pfam" id="PF01648">
    <property type="entry name" value="ACPS"/>
    <property type="match status" value="1"/>
</dbReference>
<dbReference type="SUPFAM" id="SSF56214">
    <property type="entry name" value="4'-phosphopantetheinyl transferase"/>
    <property type="match status" value="1"/>
</dbReference>
<dbReference type="EMBL" id="FXAM01000002">
    <property type="protein sequence ID" value="SMF97513.1"/>
    <property type="molecule type" value="Genomic_DNA"/>
</dbReference>
<keyword evidence="1 3" id="KW-0808">Transferase</keyword>
<proteinExistence type="predicted"/>
<dbReference type="Gene3D" id="3.90.470.20">
    <property type="entry name" value="4'-phosphopantetheinyl transferase domain"/>
    <property type="match status" value="1"/>
</dbReference>
<organism evidence="3 4">
    <name type="scientific">Methylomagnum ishizawai</name>
    <dbReference type="NCBI Taxonomy" id="1760988"/>
    <lineage>
        <taxon>Bacteria</taxon>
        <taxon>Pseudomonadati</taxon>
        <taxon>Pseudomonadota</taxon>
        <taxon>Gammaproteobacteria</taxon>
        <taxon>Methylococcales</taxon>
        <taxon>Methylococcaceae</taxon>
        <taxon>Methylomagnum</taxon>
    </lineage>
</organism>
<dbReference type="OrthoDB" id="9808281at2"/>
<dbReference type="AlphaFoldDB" id="A0A1Y6DA21"/>
<sequence>MTDATATTVAKDSQATGPSALETVRIALHTPNPGRGEGWNRLDRYGPARHGGTRTRRPLRIHAGPLVPTRRPIACCGPCWPNSTDCRPWRGASAPSPHGRPEIDPACGIAPRAPFQYHPHPWPCRLRLDGGRPPADLEFGVDAECLERSPDALALAERFCSAREAAWLGSLPPEARQGEFLRLWTLKEAVAKATGLGLHLD</sequence>
<evidence type="ECO:0000259" key="2">
    <source>
        <dbReference type="Pfam" id="PF01648"/>
    </source>
</evidence>
<feature type="domain" description="4'-phosphopantetheinyl transferase" evidence="2">
    <location>
        <begin position="139"/>
        <end position="198"/>
    </location>
</feature>
<evidence type="ECO:0000313" key="3">
    <source>
        <dbReference type="EMBL" id="SMF97513.1"/>
    </source>
</evidence>
<dbReference type="GO" id="GO:0000287">
    <property type="term" value="F:magnesium ion binding"/>
    <property type="evidence" value="ECO:0007669"/>
    <property type="project" value="InterPro"/>
</dbReference>